<name>A0ABW5NEV9_9FLAO</name>
<comment type="caution">
    <text evidence="5">The sequence shown here is derived from an EMBL/GenBank/DDBJ whole genome shotgun (WGS) entry which is preliminary data.</text>
</comment>
<evidence type="ECO:0000313" key="5">
    <source>
        <dbReference type="EMBL" id="MFD2592764.1"/>
    </source>
</evidence>
<dbReference type="RefSeq" id="WP_176030250.1">
    <property type="nucleotide sequence ID" value="NZ_JBHSJV010000001.1"/>
</dbReference>
<gene>
    <name evidence="5" type="ORF">ACFSTE_18145</name>
</gene>
<dbReference type="InterPro" id="IPR003313">
    <property type="entry name" value="AraC-bd"/>
</dbReference>
<accession>A0ABW5NEV9</accession>
<evidence type="ECO:0000256" key="3">
    <source>
        <dbReference type="ARBA" id="ARBA00023163"/>
    </source>
</evidence>
<dbReference type="EMBL" id="JBHULX010000039">
    <property type="protein sequence ID" value="MFD2592764.1"/>
    <property type="molecule type" value="Genomic_DNA"/>
</dbReference>
<dbReference type="InterPro" id="IPR037923">
    <property type="entry name" value="HTH-like"/>
</dbReference>
<dbReference type="InterPro" id="IPR018062">
    <property type="entry name" value="HTH_AraC-typ_CS"/>
</dbReference>
<dbReference type="Gene3D" id="1.10.10.60">
    <property type="entry name" value="Homeodomain-like"/>
    <property type="match status" value="2"/>
</dbReference>
<keyword evidence="1" id="KW-0805">Transcription regulation</keyword>
<dbReference type="Proteomes" id="UP001597459">
    <property type="component" value="Unassembled WGS sequence"/>
</dbReference>
<dbReference type="InterPro" id="IPR009057">
    <property type="entry name" value="Homeodomain-like_sf"/>
</dbReference>
<evidence type="ECO:0000259" key="4">
    <source>
        <dbReference type="PROSITE" id="PS01124"/>
    </source>
</evidence>
<dbReference type="PROSITE" id="PS01124">
    <property type="entry name" value="HTH_ARAC_FAMILY_2"/>
    <property type="match status" value="1"/>
</dbReference>
<protein>
    <submittedName>
        <fullName evidence="5">AraC family transcriptional regulator</fullName>
    </submittedName>
</protein>
<feature type="domain" description="HTH araC/xylS-type" evidence="4">
    <location>
        <begin position="183"/>
        <end position="281"/>
    </location>
</feature>
<keyword evidence="2" id="KW-0238">DNA-binding</keyword>
<evidence type="ECO:0000256" key="2">
    <source>
        <dbReference type="ARBA" id="ARBA00023125"/>
    </source>
</evidence>
<sequence length="282" mass="32880">MNRAYLENITPNLSSSIYYTHQKEEEALPDNYWHFHDMYELVFIPFGTGKRFINNHVSHYENGDLVLLPPYIPHNTLYKEYQGARKFEQYVILFDIRSFQKIAAGFKEFETIHRFLYTIDSAIVFDTSTKQTIGSLMEQMKSVTHFERIIFFFKIMHILSASTHIPLAGEYKTTSSKNAPILHQIKNYIAVHYKKNLSSSAMALKIGMTPSSFCRYIKKTTGKTYKELILEARLQHACYLLKESSMTIENIATESGFVSIPLFYKKFKSLLQLTPAQYRNEI</sequence>
<keyword evidence="6" id="KW-1185">Reference proteome</keyword>
<dbReference type="SUPFAM" id="SSF46689">
    <property type="entry name" value="Homeodomain-like"/>
    <property type="match status" value="2"/>
</dbReference>
<dbReference type="SUPFAM" id="SSF51215">
    <property type="entry name" value="Regulatory protein AraC"/>
    <property type="match status" value="1"/>
</dbReference>
<keyword evidence="3" id="KW-0804">Transcription</keyword>
<evidence type="ECO:0000256" key="1">
    <source>
        <dbReference type="ARBA" id="ARBA00023015"/>
    </source>
</evidence>
<dbReference type="PROSITE" id="PS00041">
    <property type="entry name" value="HTH_ARAC_FAMILY_1"/>
    <property type="match status" value="1"/>
</dbReference>
<dbReference type="Pfam" id="PF02311">
    <property type="entry name" value="AraC_binding"/>
    <property type="match status" value="1"/>
</dbReference>
<organism evidence="5 6">
    <name type="scientific">Aquimarina hainanensis</name>
    <dbReference type="NCBI Taxonomy" id="1578017"/>
    <lineage>
        <taxon>Bacteria</taxon>
        <taxon>Pseudomonadati</taxon>
        <taxon>Bacteroidota</taxon>
        <taxon>Flavobacteriia</taxon>
        <taxon>Flavobacteriales</taxon>
        <taxon>Flavobacteriaceae</taxon>
        <taxon>Aquimarina</taxon>
    </lineage>
</organism>
<dbReference type="Pfam" id="PF12833">
    <property type="entry name" value="HTH_18"/>
    <property type="match status" value="1"/>
</dbReference>
<proteinExistence type="predicted"/>
<reference evidence="6" key="1">
    <citation type="journal article" date="2019" name="Int. J. Syst. Evol. Microbiol.">
        <title>The Global Catalogue of Microorganisms (GCM) 10K type strain sequencing project: providing services to taxonomists for standard genome sequencing and annotation.</title>
        <authorList>
            <consortium name="The Broad Institute Genomics Platform"/>
            <consortium name="The Broad Institute Genome Sequencing Center for Infectious Disease"/>
            <person name="Wu L."/>
            <person name="Ma J."/>
        </authorList>
    </citation>
    <scope>NUCLEOTIDE SEQUENCE [LARGE SCALE GENOMIC DNA]</scope>
    <source>
        <strain evidence="6">KCTC 42423</strain>
    </source>
</reference>
<dbReference type="SMART" id="SM00342">
    <property type="entry name" value="HTH_ARAC"/>
    <property type="match status" value="1"/>
</dbReference>
<evidence type="ECO:0000313" key="6">
    <source>
        <dbReference type="Proteomes" id="UP001597459"/>
    </source>
</evidence>
<dbReference type="PANTHER" id="PTHR43280">
    <property type="entry name" value="ARAC-FAMILY TRANSCRIPTIONAL REGULATOR"/>
    <property type="match status" value="1"/>
</dbReference>
<dbReference type="InterPro" id="IPR018060">
    <property type="entry name" value="HTH_AraC"/>
</dbReference>
<dbReference type="PANTHER" id="PTHR43280:SF2">
    <property type="entry name" value="HTH-TYPE TRANSCRIPTIONAL REGULATOR EXSA"/>
    <property type="match status" value="1"/>
</dbReference>